<dbReference type="AlphaFoldDB" id="A0AAE4ZBY8"/>
<comment type="caution">
    <text evidence="1">The sequence shown here is derived from an EMBL/GenBank/DDBJ whole genome shotgun (WGS) entry which is preliminary data.</text>
</comment>
<accession>A0AAE4ZBY8</accession>
<proteinExistence type="predicted"/>
<name>A0AAE4ZBY8_9BACT</name>
<dbReference type="EMBL" id="JAACAK010000047">
    <property type="protein sequence ID" value="NIR74695.1"/>
    <property type="molecule type" value="Genomic_DNA"/>
</dbReference>
<protein>
    <submittedName>
        <fullName evidence="1">Uncharacterized protein</fullName>
    </submittedName>
</protein>
<sequence length="67" mass="7764">MSQIQHCGVLEATDEQRDAWFKETMDYLANRYSGITQDELNRLEEIGRRYCQPVISYGKTNATSDTD</sequence>
<organism evidence="1 2">
    <name type="scientific">Candidatus Kutchimonas denitrificans</name>
    <dbReference type="NCBI Taxonomy" id="3056748"/>
    <lineage>
        <taxon>Bacteria</taxon>
        <taxon>Pseudomonadati</taxon>
        <taxon>Gemmatimonadota</taxon>
        <taxon>Gemmatimonadia</taxon>
        <taxon>Candidatus Palauibacterales</taxon>
        <taxon>Candidatus Palauibacteraceae</taxon>
        <taxon>Candidatus Kutchimonas</taxon>
    </lineage>
</organism>
<evidence type="ECO:0000313" key="1">
    <source>
        <dbReference type="EMBL" id="NIR74695.1"/>
    </source>
</evidence>
<reference evidence="1 2" key="1">
    <citation type="submission" date="2020-01" db="EMBL/GenBank/DDBJ databases">
        <title>Genomes assembled from Gulf of Kutch pelagic sediment metagenomes.</title>
        <authorList>
            <person name="Chandrashekar M."/>
            <person name="Mahajan M.S."/>
            <person name="Dave K.J."/>
            <person name="Vatsa P."/>
            <person name="Nathani N.M."/>
        </authorList>
    </citation>
    <scope>NUCLEOTIDE SEQUENCE [LARGE SCALE GENOMIC DNA]</scope>
    <source>
        <strain evidence="1">KS3-K002</strain>
    </source>
</reference>
<evidence type="ECO:0000313" key="2">
    <source>
        <dbReference type="Proteomes" id="UP000702544"/>
    </source>
</evidence>
<gene>
    <name evidence="1" type="ORF">GWO12_06235</name>
</gene>
<dbReference type="Proteomes" id="UP000702544">
    <property type="component" value="Unassembled WGS sequence"/>
</dbReference>